<dbReference type="AlphaFoldDB" id="A0A6J5H144"/>
<gene>
    <name evidence="1" type="ORF">LMG27177_07335</name>
</gene>
<sequence>MRTGGRRAKGHAPHVSKRAEPELLDAISVYFHHDTPGLHQASSEQKRRLFGVDPECVTELAGAGSILPNDTMIPKAKASSGLFFLGALDGSKGRCRGVSTSFAGDGRRVAPVSQPARQKAWGHRLHGGNGRVFIADAGAPATQPARSAGQRSSRRRWQRTQSLRILSRFPEPSALACLPPLEVIALRRICRLSGIPSHPSKWLSGARQFADVGALDTSHSDGHARRGRPSCDGSTRVESISMQFLHMRLVLPEFAGDYRFASEPSGLLWILQSTASAANRIAQTDTFRGRPRSLAGLLHAPQLPQWGIECRSALKSCAANLRRQPVLDNTHRSGATRERPDNSLRRSEGDIWQCHRAIRLPT</sequence>
<reference evidence="1 2" key="1">
    <citation type="submission" date="2020-04" db="EMBL/GenBank/DDBJ databases">
        <authorList>
            <person name="De Canck E."/>
        </authorList>
    </citation>
    <scope>NUCLEOTIDE SEQUENCE [LARGE SCALE GENOMIC DNA]</scope>
    <source>
        <strain evidence="1 2">LMG 27177</strain>
    </source>
</reference>
<evidence type="ECO:0000313" key="1">
    <source>
        <dbReference type="EMBL" id="CAB3810618.1"/>
    </source>
</evidence>
<protein>
    <submittedName>
        <fullName evidence="1">Uncharacterized protein</fullName>
    </submittedName>
</protein>
<organism evidence="1 2">
    <name type="scientific">Paraburkholderia fynbosensis</name>
    <dbReference type="NCBI Taxonomy" id="1200993"/>
    <lineage>
        <taxon>Bacteria</taxon>
        <taxon>Pseudomonadati</taxon>
        <taxon>Pseudomonadota</taxon>
        <taxon>Betaproteobacteria</taxon>
        <taxon>Burkholderiales</taxon>
        <taxon>Burkholderiaceae</taxon>
        <taxon>Paraburkholderia</taxon>
    </lineage>
</organism>
<dbReference type="Proteomes" id="UP000494252">
    <property type="component" value="Unassembled WGS sequence"/>
</dbReference>
<name>A0A6J5H144_9BURK</name>
<proteinExistence type="predicted"/>
<dbReference type="EMBL" id="CADIKI010000039">
    <property type="protein sequence ID" value="CAB3810618.1"/>
    <property type="molecule type" value="Genomic_DNA"/>
</dbReference>
<keyword evidence="2" id="KW-1185">Reference proteome</keyword>
<accession>A0A6J5H144</accession>
<evidence type="ECO:0000313" key="2">
    <source>
        <dbReference type="Proteomes" id="UP000494252"/>
    </source>
</evidence>